<proteinExistence type="predicted"/>
<comment type="caution">
    <text evidence="2">The sequence shown here is derived from an EMBL/GenBank/DDBJ whole genome shotgun (WGS) entry which is preliminary data.</text>
</comment>
<protein>
    <submittedName>
        <fullName evidence="2">Uncharacterized protein</fullName>
    </submittedName>
</protein>
<feature type="chain" id="PRO_5010984748" evidence="1">
    <location>
        <begin position="24"/>
        <end position="219"/>
    </location>
</feature>
<dbReference type="Proteomes" id="UP000193685">
    <property type="component" value="Unassembled WGS sequence"/>
</dbReference>
<dbReference type="RefSeq" id="XP_040722551.1">
    <property type="nucleotide sequence ID" value="XM_040866254.1"/>
</dbReference>
<accession>A0A1Y2EX09</accession>
<sequence length="219" mass="24111">MRVSKPYFLLLFGFSTFSGSRCAADHTCSSKPYPYPFQSIPQAGYNNNGRPLNVHSIPPAKVSLAACRVLHWEGDGKGGGSFQLQPCNVTTTNDGTGGHCFVIAVDHEAERLIKAGHPDTWNVFNVKKGPHGEILHKFALFCGYVETLYDGTLVPTLSLKGHENTLRNAALAMGEVARKAYTPPAPAGSHSTLTCRWDYTRDLEFVQWNCYVTTCLWTN</sequence>
<keyword evidence="1" id="KW-0732">Signal</keyword>
<name>A0A1Y2EX09_PROLT</name>
<gene>
    <name evidence="2" type="ORF">BCR37DRAFT_169454</name>
</gene>
<dbReference type="EMBL" id="MCFI01000024">
    <property type="protein sequence ID" value="ORY76098.1"/>
    <property type="molecule type" value="Genomic_DNA"/>
</dbReference>
<evidence type="ECO:0000313" key="3">
    <source>
        <dbReference type="Proteomes" id="UP000193685"/>
    </source>
</evidence>
<organism evidence="2 3">
    <name type="scientific">Protomyces lactucae-debilis</name>
    <dbReference type="NCBI Taxonomy" id="2754530"/>
    <lineage>
        <taxon>Eukaryota</taxon>
        <taxon>Fungi</taxon>
        <taxon>Dikarya</taxon>
        <taxon>Ascomycota</taxon>
        <taxon>Taphrinomycotina</taxon>
        <taxon>Taphrinomycetes</taxon>
        <taxon>Taphrinales</taxon>
        <taxon>Protomycetaceae</taxon>
        <taxon>Protomyces</taxon>
    </lineage>
</organism>
<evidence type="ECO:0000313" key="2">
    <source>
        <dbReference type="EMBL" id="ORY76098.1"/>
    </source>
</evidence>
<keyword evidence="3" id="KW-1185">Reference proteome</keyword>
<reference evidence="2 3" key="1">
    <citation type="submission" date="2016-07" db="EMBL/GenBank/DDBJ databases">
        <title>Pervasive Adenine N6-methylation of Active Genes in Fungi.</title>
        <authorList>
            <consortium name="DOE Joint Genome Institute"/>
            <person name="Mondo S.J."/>
            <person name="Dannebaum R.O."/>
            <person name="Kuo R.C."/>
            <person name="Labutti K."/>
            <person name="Haridas S."/>
            <person name="Kuo A."/>
            <person name="Salamov A."/>
            <person name="Ahrendt S.R."/>
            <person name="Lipzen A."/>
            <person name="Sullivan W."/>
            <person name="Andreopoulos W.B."/>
            <person name="Clum A."/>
            <person name="Lindquist E."/>
            <person name="Daum C."/>
            <person name="Ramamoorthy G.K."/>
            <person name="Gryganskyi A."/>
            <person name="Culley D."/>
            <person name="Magnuson J.K."/>
            <person name="James T.Y."/>
            <person name="O'Malley M.A."/>
            <person name="Stajich J.E."/>
            <person name="Spatafora J.W."/>
            <person name="Visel A."/>
            <person name="Grigoriev I.V."/>
        </authorList>
    </citation>
    <scope>NUCLEOTIDE SEQUENCE [LARGE SCALE GENOMIC DNA]</scope>
    <source>
        <strain evidence="2 3">12-1054</strain>
    </source>
</reference>
<dbReference type="GeneID" id="63782853"/>
<feature type="signal peptide" evidence="1">
    <location>
        <begin position="1"/>
        <end position="23"/>
    </location>
</feature>
<dbReference type="AlphaFoldDB" id="A0A1Y2EX09"/>
<evidence type="ECO:0000256" key="1">
    <source>
        <dbReference type="SAM" id="SignalP"/>
    </source>
</evidence>